<dbReference type="PANTHER" id="PTHR45138">
    <property type="entry name" value="REGULATORY COMPONENTS OF SENSORY TRANSDUCTION SYSTEM"/>
    <property type="match status" value="1"/>
</dbReference>
<reference evidence="5" key="1">
    <citation type="submission" date="2021-11" db="EMBL/GenBank/DDBJ databases">
        <title>Cultivation dependent microbiological survey of springs from the worlds oldest radium mine currently devoted to the extraction of radon-saturated water.</title>
        <authorList>
            <person name="Kapinusova G."/>
            <person name="Smrhova T."/>
            <person name="Strejcek M."/>
            <person name="Suman J."/>
            <person name="Jani K."/>
            <person name="Pajer P."/>
            <person name="Uhlik O."/>
        </authorList>
    </citation>
    <scope>NUCLEOTIDE SEQUENCE [LARGE SCALE GENOMIC DNA]</scope>
    <source>
        <strain evidence="5">J379</strain>
    </source>
</reference>
<feature type="region of interest" description="Disordered" evidence="1">
    <location>
        <begin position="306"/>
        <end position="343"/>
    </location>
</feature>
<dbReference type="InterPro" id="IPR043128">
    <property type="entry name" value="Rev_trsase/Diguanyl_cyclase"/>
</dbReference>
<organism evidence="4 5">
    <name type="scientific">Svornostia abyssi</name>
    <dbReference type="NCBI Taxonomy" id="2898438"/>
    <lineage>
        <taxon>Bacteria</taxon>
        <taxon>Bacillati</taxon>
        <taxon>Actinomycetota</taxon>
        <taxon>Thermoleophilia</taxon>
        <taxon>Solirubrobacterales</taxon>
        <taxon>Baekduiaceae</taxon>
        <taxon>Svornostia</taxon>
    </lineage>
</organism>
<feature type="transmembrane region" description="Helical" evidence="2">
    <location>
        <begin position="6"/>
        <end position="32"/>
    </location>
</feature>
<evidence type="ECO:0000313" key="5">
    <source>
        <dbReference type="Proteomes" id="UP001058860"/>
    </source>
</evidence>
<evidence type="ECO:0000313" key="4">
    <source>
        <dbReference type="EMBL" id="UUY02279.1"/>
    </source>
</evidence>
<dbReference type="Gene3D" id="3.30.70.270">
    <property type="match status" value="1"/>
</dbReference>
<dbReference type="SUPFAM" id="SSF55073">
    <property type="entry name" value="Nucleotide cyclase"/>
    <property type="match status" value="1"/>
</dbReference>
<dbReference type="InterPro" id="IPR050469">
    <property type="entry name" value="Diguanylate_Cyclase"/>
</dbReference>
<gene>
    <name evidence="4" type="ORF">LRS13_16370</name>
</gene>
<dbReference type="EMBL" id="CP088295">
    <property type="protein sequence ID" value="UUY02279.1"/>
    <property type="molecule type" value="Genomic_DNA"/>
</dbReference>
<protein>
    <submittedName>
        <fullName evidence="4">GGDEF domain-containing protein</fullName>
    </submittedName>
</protein>
<dbReference type="RefSeq" id="WP_353862812.1">
    <property type="nucleotide sequence ID" value="NZ_CP088295.1"/>
</dbReference>
<evidence type="ECO:0000256" key="2">
    <source>
        <dbReference type="SAM" id="Phobius"/>
    </source>
</evidence>
<dbReference type="CDD" id="cd01949">
    <property type="entry name" value="GGDEF"/>
    <property type="match status" value="1"/>
</dbReference>
<name>A0ABY5PC84_9ACTN</name>
<feature type="transmembrane region" description="Helical" evidence="2">
    <location>
        <begin position="44"/>
        <end position="66"/>
    </location>
</feature>
<dbReference type="SMART" id="SM00267">
    <property type="entry name" value="GGDEF"/>
    <property type="match status" value="1"/>
</dbReference>
<dbReference type="Proteomes" id="UP001058860">
    <property type="component" value="Chromosome"/>
</dbReference>
<feature type="transmembrane region" description="Helical" evidence="2">
    <location>
        <begin position="119"/>
        <end position="139"/>
    </location>
</feature>
<dbReference type="InterPro" id="IPR029787">
    <property type="entry name" value="Nucleotide_cyclase"/>
</dbReference>
<dbReference type="PROSITE" id="PS50887">
    <property type="entry name" value="GGDEF"/>
    <property type="match status" value="1"/>
</dbReference>
<evidence type="ECO:0000256" key="1">
    <source>
        <dbReference type="SAM" id="MobiDB-lite"/>
    </source>
</evidence>
<feature type="domain" description="GGDEF" evidence="3">
    <location>
        <begin position="179"/>
        <end position="310"/>
    </location>
</feature>
<keyword evidence="5" id="KW-1185">Reference proteome</keyword>
<keyword evidence="2" id="KW-0812">Transmembrane</keyword>
<dbReference type="NCBIfam" id="TIGR00254">
    <property type="entry name" value="GGDEF"/>
    <property type="match status" value="1"/>
</dbReference>
<proteinExistence type="predicted"/>
<accession>A0ABY5PC84</accession>
<dbReference type="Pfam" id="PF00990">
    <property type="entry name" value="GGDEF"/>
    <property type="match status" value="1"/>
</dbReference>
<feature type="transmembrane region" description="Helical" evidence="2">
    <location>
        <begin position="86"/>
        <end position="107"/>
    </location>
</feature>
<keyword evidence="2" id="KW-0472">Membrane</keyword>
<dbReference type="InterPro" id="IPR000160">
    <property type="entry name" value="GGDEF_dom"/>
</dbReference>
<keyword evidence="2" id="KW-1133">Transmembrane helix</keyword>
<dbReference type="PANTHER" id="PTHR45138:SF9">
    <property type="entry name" value="DIGUANYLATE CYCLASE DGCM-RELATED"/>
    <property type="match status" value="1"/>
</dbReference>
<feature type="compositionally biased region" description="Basic and acidic residues" evidence="1">
    <location>
        <begin position="319"/>
        <end position="330"/>
    </location>
</feature>
<evidence type="ECO:0000259" key="3">
    <source>
        <dbReference type="PROSITE" id="PS50887"/>
    </source>
</evidence>
<sequence>MHLALVAIGIVLFGPPWSLVFIATAAIGFWWMERKLPERRHPEYSIAAAWCAAQIGIGVAIALTGAPTSYAIAWLAIPVATLPARFSLPGVIAGVGFTLTVLLVATVAPDPAEAVDNYLYILCAAVVIVSIAIYGVPLMTSDTEHRSGSLIDPLTGLLNRAQLETRFEELAYQAKVSGQPLAMLMCDIDHFKGVNDGHGHAAGDAVLRDAAYAIRRNLRPFDVVYRLGGEEFLAILPGTGPIRALAIAERLRSTVELGPTGGVPITVSVGVSILSADAEDRSYETMFGRADGALYAAKAAGRNQVVTADPPGTTSNRLFVREERRRRIAEEPDAQQAPQPEDV</sequence>